<protein>
    <recommendedName>
        <fullName evidence="2">tRNA-guanine(15) transglycosylase-like domain-containing protein</fullName>
    </recommendedName>
</protein>
<proteinExistence type="predicted"/>
<dbReference type="STRING" id="436010.A0A166LZ51"/>
<dbReference type="GO" id="GO:0006400">
    <property type="term" value="P:tRNA modification"/>
    <property type="evidence" value="ECO:0007669"/>
    <property type="project" value="InterPro"/>
</dbReference>
<dbReference type="EMBL" id="KV417532">
    <property type="protein sequence ID" value="KZP23473.1"/>
    <property type="molecule type" value="Genomic_DNA"/>
</dbReference>
<feature type="region of interest" description="Disordered" evidence="1">
    <location>
        <begin position="1"/>
        <end position="35"/>
    </location>
</feature>
<dbReference type="Pfam" id="PF01702">
    <property type="entry name" value="TGT"/>
    <property type="match status" value="1"/>
</dbReference>
<dbReference type="Proteomes" id="UP000076532">
    <property type="component" value="Unassembled WGS sequence"/>
</dbReference>
<dbReference type="InterPro" id="IPR050852">
    <property type="entry name" value="Queuine_tRNA-ribosyltrfase"/>
</dbReference>
<feature type="region of interest" description="Disordered" evidence="1">
    <location>
        <begin position="173"/>
        <end position="197"/>
    </location>
</feature>
<accession>A0A166LZ51</accession>
<dbReference type="Gene3D" id="3.20.20.105">
    <property type="entry name" value="Queuine tRNA-ribosyltransferase-like"/>
    <property type="match status" value="1"/>
</dbReference>
<dbReference type="PANTHER" id="PTHR46064:SF1">
    <property type="entry name" value="QUEUINE TRNA-RIBOSYLTRANSFERASE ACCESSORY SUBUNIT 2"/>
    <property type="match status" value="1"/>
</dbReference>
<feature type="compositionally biased region" description="Low complexity" evidence="1">
    <location>
        <begin position="184"/>
        <end position="197"/>
    </location>
</feature>
<dbReference type="AlphaFoldDB" id="A0A166LZ51"/>
<dbReference type="OrthoDB" id="27601at2759"/>
<dbReference type="InterPro" id="IPR036511">
    <property type="entry name" value="TGT-like_sf"/>
</dbReference>
<dbReference type="InterPro" id="IPR002616">
    <property type="entry name" value="tRNA_ribo_trans-like"/>
</dbReference>
<dbReference type="SUPFAM" id="SSF51713">
    <property type="entry name" value="tRNA-guanine transglycosylase"/>
    <property type="match status" value="1"/>
</dbReference>
<reference evidence="3 4" key="1">
    <citation type="journal article" date="2016" name="Mol. Biol. Evol.">
        <title>Comparative Genomics of Early-Diverging Mushroom-Forming Fungi Provides Insights into the Origins of Lignocellulose Decay Capabilities.</title>
        <authorList>
            <person name="Nagy L.G."/>
            <person name="Riley R."/>
            <person name="Tritt A."/>
            <person name="Adam C."/>
            <person name="Daum C."/>
            <person name="Floudas D."/>
            <person name="Sun H."/>
            <person name="Yadav J.S."/>
            <person name="Pangilinan J."/>
            <person name="Larsson K.H."/>
            <person name="Matsuura K."/>
            <person name="Barry K."/>
            <person name="Labutti K."/>
            <person name="Kuo R."/>
            <person name="Ohm R.A."/>
            <person name="Bhattacharya S.S."/>
            <person name="Shirouzu T."/>
            <person name="Yoshinaga Y."/>
            <person name="Martin F.M."/>
            <person name="Grigoriev I.V."/>
            <person name="Hibbett D.S."/>
        </authorList>
    </citation>
    <scope>NUCLEOTIDE SEQUENCE [LARGE SCALE GENOMIC DNA]</scope>
    <source>
        <strain evidence="3 4">CBS 109695</strain>
    </source>
</reference>
<evidence type="ECO:0000313" key="3">
    <source>
        <dbReference type="EMBL" id="KZP23473.1"/>
    </source>
</evidence>
<sequence>MANAPSPSPTSSFSFDLTRPTETSSSSRFGPRLGKARLVRTDGSPDLTIETPGLLTTTSRGIVPHLSRDHHRRTAAIRWVGLPFETFLEQVPPVPTLQGGPHPLHTFLGYPPARNTLVLSLRDPACAKQLPPNGKDHISALSLRGVRKVSKDEWRGYVAACNPDLVPRALHRMARRPPPPIPPTQSQSQSDTTTTDTTAATHPLNVLVHMAGGASIPARTAFAESLTEPLYGPDAALVQPLATLDQGVAGYTFDLVPLRNALGSAAPLGLASAPDTPDTAALAPLLRASLAPLPATKLRLANSPASPHEILRLVRDVGVDVFDAAWAQGAADIGVALDFVFPVPVPVPDAGSGLPDTEGGKIDLGHNLYDDRYASDFSRLADSLRAGNTNAQSTPTSTFISTSLSGSDSPAICPCAACSPLPPTAHIAHSNLDALSFPPKTNADADADAALPRQSCLPPFSRAYIHHLLHTHEMSAHALLVMHNLAVLDAFFAGVRAVLRSKPKSASSFGFAGEVERFVRRYEEGAGVFERARGMWAGVDRARGKGRLGRERAKNAPAVAETLILGDLVPVGETTLPPDTIIDLEV</sequence>
<keyword evidence="4" id="KW-1185">Reference proteome</keyword>
<evidence type="ECO:0000313" key="4">
    <source>
        <dbReference type="Proteomes" id="UP000076532"/>
    </source>
</evidence>
<evidence type="ECO:0000259" key="2">
    <source>
        <dbReference type="Pfam" id="PF01702"/>
    </source>
</evidence>
<evidence type="ECO:0000256" key="1">
    <source>
        <dbReference type="SAM" id="MobiDB-lite"/>
    </source>
</evidence>
<organism evidence="3 4">
    <name type="scientific">Athelia psychrophila</name>
    <dbReference type="NCBI Taxonomy" id="1759441"/>
    <lineage>
        <taxon>Eukaryota</taxon>
        <taxon>Fungi</taxon>
        <taxon>Dikarya</taxon>
        <taxon>Basidiomycota</taxon>
        <taxon>Agaricomycotina</taxon>
        <taxon>Agaricomycetes</taxon>
        <taxon>Agaricomycetidae</taxon>
        <taxon>Atheliales</taxon>
        <taxon>Atheliaceae</taxon>
        <taxon>Athelia</taxon>
    </lineage>
</organism>
<name>A0A166LZ51_9AGAM</name>
<feature type="domain" description="tRNA-guanine(15) transglycosylase-like" evidence="2">
    <location>
        <begin position="456"/>
        <end position="500"/>
    </location>
</feature>
<dbReference type="PANTHER" id="PTHR46064">
    <property type="entry name" value="QUEUINE TRNA-RIBOSYLTRANSFERASE ACCESSORY SUBUNIT 2"/>
    <property type="match status" value="1"/>
</dbReference>
<gene>
    <name evidence="3" type="ORF">FIBSPDRAFT_1042913</name>
</gene>